<organism evidence="1 2">
    <name type="scientific">Mucuna pruriens</name>
    <name type="common">Velvet bean</name>
    <name type="synonym">Dolichos pruriens</name>
    <dbReference type="NCBI Taxonomy" id="157652"/>
    <lineage>
        <taxon>Eukaryota</taxon>
        <taxon>Viridiplantae</taxon>
        <taxon>Streptophyta</taxon>
        <taxon>Embryophyta</taxon>
        <taxon>Tracheophyta</taxon>
        <taxon>Spermatophyta</taxon>
        <taxon>Magnoliopsida</taxon>
        <taxon>eudicotyledons</taxon>
        <taxon>Gunneridae</taxon>
        <taxon>Pentapetalae</taxon>
        <taxon>rosids</taxon>
        <taxon>fabids</taxon>
        <taxon>Fabales</taxon>
        <taxon>Fabaceae</taxon>
        <taxon>Papilionoideae</taxon>
        <taxon>50 kb inversion clade</taxon>
        <taxon>NPAAA clade</taxon>
        <taxon>indigoferoid/millettioid clade</taxon>
        <taxon>Phaseoleae</taxon>
        <taxon>Mucuna</taxon>
    </lineage>
</organism>
<gene>
    <name evidence="1" type="ORF">CR513_57182</name>
</gene>
<keyword evidence="2" id="KW-1185">Reference proteome</keyword>
<evidence type="ECO:0000313" key="2">
    <source>
        <dbReference type="Proteomes" id="UP000257109"/>
    </source>
</evidence>
<dbReference type="Pfam" id="PF14223">
    <property type="entry name" value="Retrotran_gag_2"/>
    <property type="match status" value="1"/>
</dbReference>
<feature type="non-terminal residue" evidence="1">
    <location>
        <position position="1"/>
    </location>
</feature>
<dbReference type="Proteomes" id="UP000257109">
    <property type="component" value="Unassembled WGS sequence"/>
</dbReference>
<dbReference type="OrthoDB" id="1436660at2759"/>
<proteinExistence type="predicted"/>
<protein>
    <submittedName>
        <fullName evidence="1">Uncharacterized protein</fullName>
    </submittedName>
</protein>
<sequence length="136" mass="15533">MLSLILMINCWENPSIELTNKKFDWSQPLHDLATEISNLAAKMKSMGIDISESFLVQFILNSLPAEFGQFQKINLSLSIPANCAINDHFYIYFVYVNYQIMPSPTQPDTESITTINHTLLIPHEILCHDDEVTMVL</sequence>
<dbReference type="AlphaFoldDB" id="A0A371EE14"/>
<reference evidence="1" key="1">
    <citation type="submission" date="2018-05" db="EMBL/GenBank/DDBJ databases">
        <title>Draft genome of Mucuna pruriens seed.</title>
        <authorList>
            <person name="Nnadi N.E."/>
            <person name="Vos R."/>
            <person name="Hasami M.H."/>
            <person name="Devisetty U.K."/>
            <person name="Aguiy J.C."/>
        </authorList>
    </citation>
    <scope>NUCLEOTIDE SEQUENCE [LARGE SCALE GENOMIC DNA]</scope>
    <source>
        <strain evidence="1">JCA_2017</strain>
    </source>
</reference>
<dbReference type="EMBL" id="QJKJ01014455">
    <property type="protein sequence ID" value="RDX64281.1"/>
    <property type="molecule type" value="Genomic_DNA"/>
</dbReference>
<name>A0A371EE14_MUCPR</name>
<evidence type="ECO:0000313" key="1">
    <source>
        <dbReference type="EMBL" id="RDX64281.1"/>
    </source>
</evidence>
<accession>A0A371EE14</accession>
<comment type="caution">
    <text evidence="1">The sequence shown here is derived from an EMBL/GenBank/DDBJ whole genome shotgun (WGS) entry which is preliminary data.</text>
</comment>